<evidence type="ECO:0000256" key="7">
    <source>
        <dbReference type="SAM" id="MobiDB-lite"/>
    </source>
</evidence>
<protein>
    <recommendedName>
        <fullName evidence="9">Zn(2)-C6 fungal-type domain-containing protein</fullName>
    </recommendedName>
</protein>
<dbReference type="Pfam" id="PF04082">
    <property type="entry name" value="Fungal_trans"/>
    <property type="match status" value="1"/>
</dbReference>
<dbReference type="GO" id="GO:0006351">
    <property type="term" value="P:DNA-templated transcription"/>
    <property type="evidence" value="ECO:0007669"/>
    <property type="project" value="InterPro"/>
</dbReference>
<name>A0A2V5GXK1_ASPV1</name>
<feature type="compositionally biased region" description="Pro residues" evidence="7">
    <location>
        <begin position="76"/>
        <end position="87"/>
    </location>
</feature>
<keyword evidence="8" id="KW-0812">Transmembrane</keyword>
<dbReference type="GO" id="GO:0000981">
    <property type="term" value="F:DNA-binding transcription factor activity, RNA polymerase II-specific"/>
    <property type="evidence" value="ECO:0007669"/>
    <property type="project" value="InterPro"/>
</dbReference>
<evidence type="ECO:0000256" key="8">
    <source>
        <dbReference type="SAM" id="Phobius"/>
    </source>
</evidence>
<dbReference type="EMBL" id="KZ825174">
    <property type="protein sequence ID" value="PYI16128.1"/>
    <property type="molecule type" value="Genomic_DNA"/>
</dbReference>
<evidence type="ECO:0000313" key="10">
    <source>
        <dbReference type="EMBL" id="PYI16128.1"/>
    </source>
</evidence>
<dbReference type="CDD" id="cd00067">
    <property type="entry name" value="GAL4"/>
    <property type="match status" value="1"/>
</dbReference>
<dbReference type="SMART" id="SM00906">
    <property type="entry name" value="Fungal_trans"/>
    <property type="match status" value="1"/>
</dbReference>
<evidence type="ECO:0000259" key="9">
    <source>
        <dbReference type="PROSITE" id="PS50048"/>
    </source>
</evidence>
<dbReference type="SMART" id="SM00066">
    <property type="entry name" value="GAL4"/>
    <property type="match status" value="1"/>
</dbReference>
<proteinExistence type="predicted"/>
<sequence>MQMSTSTPSSDGGERAPSAPPLRRTARACDSCHRRKIQCDPSIPCNWCRHHDLDCTFNRPIGGSKRKRATNEPNPMTHPPRQQPPPGEDLEDRVLKLEQLLVRSMPTNEHQRNCTSLISQGSWPSDPAAYFGPPQTSANGPSASDYMPRSNSGLCFGKIHFAGHYVGDLNSYNGIPSLSLDGQEWVQSRTGEDQRFNTLRPSQPQRLTPQPPTSFSQTLHGYTGIPDLPERSIVDQYVQQYFSSFIRFIFPLIDSLLFKETVDLAYSSCSGPPPVEMISAKTCVMTFLALMSMILRPQDNLPAVDADIYAVKAQNLLPQIMNNVSLSTFQTMLMLTMNRVFSGQLQAANQCHAMGCRVMFSLGAQLLPNERPAPPSPHDVEDRVWRYHKQLRNLFWLCYSHDKEICLRSGQPPIIDDEHCNLSLPANYMQIQYLEDEGADRSIFDYIGIPHSPVDLRMTVIKSKAYRALYSSKSLLKSDAQLLQDIRELDDELERWRMDVPPKFRPSLGHSFESHENPFLRMQAIVSRLEYHYLMVTIHRATGRCQSWANTDTGVMEGINTSMLLAVEASRSTLLFLRPTIDSIFPEAFWMITFYPMSAILTIFCNILLFPLDPRAEEDLKLLGSVPDLIKGFRLQRLKDNEAAHMTMVADFVAELTRLGNCAIRKARHSVSPR</sequence>
<dbReference type="STRING" id="1450538.A0A2V5GXK1"/>
<dbReference type="GO" id="GO:0003677">
    <property type="term" value="F:DNA binding"/>
    <property type="evidence" value="ECO:0007669"/>
    <property type="project" value="UniProtKB-KW"/>
</dbReference>
<dbReference type="Proteomes" id="UP000249829">
    <property type="component" value="Unassembled WGS sequence"/>
</dbReference>
<dbReference type="GO" id="GO:0005634">
    <property type="term" value="C:nucleus"/>
    <property type="evidence" value="ECO:0007669"/>
    <property type="project" value="UniProtKB-SubCell"/>
</dbReference>
<evidence type="ECO:0000256" key="3">
    <source>
        <dbReference type="ARBA" id="ARBA00023015"/>
    </source>
</evidence>
<dbReference type="PROSITE" id="PS00463">
    <property type="entry name" value="ZN2_CY6_FUNGAL_1"/>
    <property type="match status" value="1"/>
</dbReference>
<keyword evidence="8" id="KW-0472">Membrane</keyword>
<dbReference type="OMA" id="KIHFAGH"/>
<keyword evidence="3" id="KW-0805">Transcription regulation</keyword>
<dbReference type="AlphaFoldDB" id="A0A2V5GXK1"/>
<comment type="subcellular location">
    <subcellularLocation>
        <location evidence="1">Nucleus</location>
    </subcellularLocation>
</comment>
<dbReference type="Pfam" id="PF00172">
    <property type="entry name" value="Zn_clus"/>
    <property type="match status" value="1"/>
</dbReference>
<evidence type="ECO:0000256" key="6">
    <source>
        <dbReference type="ARBA" id="ARBA00023242"/>
    </source>
</evidence>
<feature type="region of interest" description="Disordered" evidence="7">
    <location>
        <begin position="59"/>
        <end position="89"/>
    </location>
</feature>
<feature type="compositionally biased region" description="Polar residues" evidence="7">
    <location>
        <begin position="196"/>
        <end position="216"/>
    </location>
</feature>
<feature type="region of interest" description="Disordered" evidence="7">
    <location>
        <begin position="1"/>
        <end position="24"/>
    </location>
</feature>
<accession>A0A2V5GXK1</accession>
<keyword evidence="4" id="KW-0238">DNA-binding</keyword>
<dbReference type="PROSITE" id="PS50048">
    <property type="entry name" value="ZN2_CY6_FUNGAL_2"/>
    <property type="match status" value="1"/>
</dbReference>
<organism evidence="10 11">
    <name type="scientific">Aspergillus violaceofuscus (strain CBS 115571)</name>
    <dbReference type="NCBI Taxonomy" id="1450538"/>
    <lineage>
        <taxon>Eukaryota</taxon>
        <taxon>Fungi</taxon>
        <taxon>Dikarya</taxon>
        <taxon>Ascomycota</taxon>
        <taxon>Pezizomycotina</taxon>
        <taxon>Eurotiomycetes</taxon>
        <taxon>Eurotiomycetidae</taxon>
        <taxon>Eurotiales</taxon>
        <taxon>Aspergillaceae</taxon>
        <taxon>Aspergillus</taxon>
    </lineage>
</organism>
<dbReference type="InterPro" id="IPR036864">
    <property type="entry name" value="Zn2-C6_fun-type_DNA-bd_sf"/>
</dbReference>
<feature type="compositionally biased region" description="Polar residues" evidence="7">
    <location>
        <begin position="1"/>
        <end position="10"/>
    </location>
</feature>
<keyword evidence="11" id="KW-1185">Reference proteome</keyword>
<keyword evidence="2" id="KW-0479">Metal-binding</keyword>
<reference evidence="10 11" key="1">
    <citation type="submission" date="2018-02" db="EMBL/GenBank/DDBJ databases">
        <title>The genomes of Aspergillus section Nigri reveals drivers in fungal speciation.</title>
        <authorList>
            <consortium name="DOE Joint Genome Institute"/>
            <person name="Vesth T.C."/>
            <person name="Nybo J."/>
            <person name="Theobald S."/>
            <person name="Brandl J."/>
            <person name="Frisvad J.C."/>
            <person name="Nielsen K.F."/>
            <person name="Lyhne E.K."/>
            <person name="Kogle M.E."/>
            <person name="Kuo A."/>
            <person name="Riley R."/>
            <person name="Clum A."/>
            <person name="Nolan M."/>
            <person name="Lipzen A."/>
            <person name="Salamov A."/>
            <person name="Henrissat B."/>
            <person name="Wiebenga A."/>
            <person name="De vries R.P."/>
            <person name="Grigoriev I.V."/>
            <person name="Mortensen U.H."/>
            <person name="Andersen M.R."/>
            <person name="Baker S.E."/>
        </authorList>
    </citation>
    <scope>NUCLEOTIDE SEQUENCE [LARGE SCALE GENOMIC DNA]</scope>
    <source>
        <strain evidence="10 11">CBS 115571</strain>
    </source>
</reference>
<feature type="transmembrane region" description="Helical" evidence="8">
    <location>
        <begin position="588"/>
        <end position="612"/>
    </location>
</feature>
<dbReference type="InterPro" id="IPR001138">
    <property type="entry name" value="Zn2Cys6_DnaBD"/>
</dbReference>
<feature type="region of interest" description="Disordered" evidence="7">
    <location>
        <begin position="189"/>
        <end position="216"/>
    </location>
</feature>
<dbReference type="GO" id="GO:0008270">
    <property type="term" value="F:zinc ion binding"/>
    <property type="evidence" value="ECO:0007669"/>
    <property type="project" value="InterPro"/>
</dbReference>
<dbReference type="Gene3D" id="4.10.240.10">
    <property type="entry name" value="Zn(2)-C6 fungal-type DNA-binding domain"/>
    <property type="match status" value="1"/>
</dbReference>
<evidence type="ECO:0000256" key="2">
    <source>
        <dbReference type="ARBA" id="ARBA00022723"/>
    </source>
</evidence>
<dbReference type="CDD" id="cd12148">
    <property type="entry name" value="fungal_TF_MHR"/>
    <property type="match status" value="1"/>
</dbReference>
<dbReference type="PANTHER" id="PTHR46910:SF37">
    <property type="entry name" value="ZN(II)2CYS6 TRANSCRIPTION FACTOR (EUROFUNG)"/>
    <property type="match status" value="1"/>
</dbReference>
<dbReference type="InterPro" id="IPR007219">
    <property type="entry name" value="XnlR_reg_dom"/>
</dbReference>
<evidence type="ECO:0000256" key="4">
    <source>
        <dbReference type="ARBA" id="ARBA00023125"/>
    </source>
</evidence>
<dbReference type="SUPFAM" id="SSF57701">
    <property type="entry name" value="Zn2/Cys6 DNA-binding domain"/>
    <property type="match status" value="1"/>
</dbReference>
<evidence type="ECO:0000256" key="5">
    <source>
        <dbReference type="ARBA" id="ARBA00023163"/>
    </source>
</evidence>
<gene>
    <name evidence="10" type="ORF">BO99DRAFT_484063</name>
</gene>
<evidence type="ECO:0000256" key="1">
    <source>
        <dbReference type="ARBA" id="ARBA00004123"/>
    </source>
</evidence>
<keyword evidence="8" id="KW-1133">Transmembrane helix</keyword>
<evidence type="ECO:0000313" key="11">
    <source>
        <dbReference type="Proteomes" id="UP000249829"/>
    </source>
</evidence>
<dbReference type="InterPro" id="IPR050987">
    <property type="entry name" value="AtrR-like"/>
</dbReference>
<dbReference type="PANTHER" id="PTHR46910">
    <property type="entry name" value="TRANSCRIPTION FACTOR PDR1"/>
    <property type="match status" value="1"/>
</dbReference>
<feature type="domain" description="Zn(2)-C6 fungal-type" evidence="9">
    <location>
        <begin position="28"/>
        <end position="57"/>
    </location>
</feature>
<keyword evidence="5" id="KW-0804">Transcription</keyword>
<keyword evidence="6" id="KW-0539">Nucleus</keyword>